<dbReference type="EMBL" id="OV725077">
    <property type="protein sequence ID" value="CAH1390598.1"/>
    <property type="molecule type" value="Genomic_DNA"/>
</dbReference>
<gene>
    <name evidence="2" type="ORF">NEZAVI_LOCUS1782</name>
</gene>
<dbReference type="Gene3D" id="3.10.450.10">
    <property type="match status" value="1"/>
</dbReference>
<dbReference type="Proteomes" id="UP001152798">
    <property type="component" value="Chromosome 1"/>
</dbReference>
<evidence type="ECO:0000256" key="1">
    <source>
        <dbReference type="SAM" id="SignalP"/>
    </source>
</evidence>
<proteinExistence type="predicted"/>
<feature type="chain" id="PRO_5040316617" description="Neuropeptide" evidence="1">
    <location>
        <begin position="19"/>
        <end position="131"/>
    </location>
</feature>
<protein>
    <recommendedName>
        <fullName evidence="4">Neuropeptide</fullName>
    </recommendedName>
</protein>
<accession>A0A9P0GY97</accession>
<evidence type="ECO:0008006" key="4">
    <source>
        <dbReference type="Google" id="ProtNLM"/>
    </source>
</evidence>
<keyword evidence="1" id="KW-0732">Signal</keyword>
<evidence type="ECO:0000313" key="3">
    <source>
        <dbReference type="Proteomes" id="UP001152798"/>
    </source>
</evidence>
<dbReference type="AlphaFoldDB" id="A0A9P0GY97"/>
<name>A0A9P0GY97_NEZVI</name>
<feature type="signal peptide" evidence="1">
    <location>
        <begin position="1"/>
        <end position="18"/>
    </location>
</feature>
<evidence type="ECO:0000313" key="2">
    <source>
        <dbReference type="EMBL" id="CAH1390598.1"/>
    </source>
</evidence>
<keyword evidence="3" id="KW-1185">Reference proteome</keyword>
<reference evidence="2" key="1">
    <citation type="submission" date="2022-01" db="EMBL/GenBank/DDBJ databases">
        <authorList>
            <person name="King R."/>
        </authorList>
    </citation>
    <scope>NUCLEOTIDE SEQUENCE</scope>
</reference>
<dbReference type="SUPFAM" id="SSF54403">
    <property type="entry name" value="Cystatin/monellin"/>
    <property type="match status" value="1"/>
</dbReference>
<sequence>MKYFHGIVLLIVAQCSFGEYLSFEVKHFLPGGIVDHEINDHKIFNDLANILKTITPNELKKENGMILVKLTKAQSQVVRGIRWIYEFEAIGLSSNILYSCKLVLLKPIRISASDYVNYFHCNKLNNKHLEN</sequence>
<organism evidence="2 3">
    <name type="scientific">Nezara viridula</name>
    <name type="common">Southern green stink bug</name>
    <name type="synonym">Cimex viridulus</name>
    <dbReference type="NCBI Taxonomy" id="85310"/>
    <lineage>
        <taxon>Eukaryota</taxon>
        <taxon>Metazoa</taxon>
        <taxon>Ecdysozoa</taxon>
        <taxon>Arthropoda</taxon>
        <taxon>Hexapoda</taxon>
        <taxon>Insecta</taxon>
        <taxon>Pterygota</taxon>
        <taxon>Neoptera</taxon>
        <taxon>Paraneoptera</taxon>
        <taxon>Hemiptera</taxon>
        <taxon>Heteroptera</taxon>
        <taxon>Panheteroptera</taxon>
        <taxon>Pentatomomorpha</taxon>
        <taxon>Pentatomoidea</taxon>
        <taxon>Pentatomidae</taxon>
        <taxon>Pentatominae</taxon>
        <taxon>Nezara</taxon>
    </lineage>
</organism>
<dbReference type="OrthoDB" id="6619271at2759"/>
<dbReference type="InterPro" id="IPR046350">
    <property type="entry name" value="Cystatin_sf"/>
</dbReference>